<dbReference type="Proteomes" id="UP001551189">
    <property type="component" value="Unassembled WGS sequence"/>
</dbReference>
<reference evidence="2 3" key="1">
    <citation type="submission" date="2024-06" db="EMBL/GenBank/DDBJ databases">
        <title>The Natural Products Discovery Center: Release of the First 8490 Sequenced Strains for Exploring Actinobacteria Biosynthetic Diversity.</title>
        <authorList>
            <person name="Kalkreuter E."/>
            <person name="Kautsar S.A."/>
            <person name="Yang D."/>
            <person name="Bader C.D."/>
            <person name="Teijaro C.N."/>
            <person name="Fluegel L."/>
            <person name="Davis C.M."/>
            <person name="Simpson J.R."/>
            <person name="Lauterbach L."/>
            <person name="Steele A.D."/>
            <person name="Gui C."/>
            <person name="Meng S."/>
            <person name="Li G."/>
            <person name="Viehrig K."/>
            <person name="Ye F."/>
            <person name="Su P."/>
            <person name="Kiefer A.F."/>
            <person name="Nichols A."/>
            <person name="Cepeda A.J."/>
            <person name="Yan W."/>
            <person name="Fan B."/>
            <person name="Jiang Y."/>
            <person name="Adhikari A."/>
            <person name="Zheng C.-J."/>
            <person name="Schuster L."/>
            <person name="Cowan T.M."/>
            <person name="Smanski M.J."/>
            <person name="Chevrette M.G."/>
            <person name="De Carvalho L.P.S."/>
            <person name="Shen B."/>
        </authorList>
    </citation>
    <scope>NUCLEOTIDE SEQUENCE [LARGE SCALE GENOMIC DNA]</scope>
    <source>
        <strain evidence="2 3">NPDC046851</strain>
    </source>
</reference>
<name>A0ABV3B000_9ACTN</name>
<dbReference type="SUPFAM" id="SSF52540">
    <property type="entry name" value="P-loop containing nucleoside triphosphate hydrolases"/>
    <property type="match status" value="1"/>
</dbReference>
<evidence type="ECO:0000313" key="2">
    <source>
        <dbReference type="EMBL" id="MEU6802767.1"/>
    </source>
</evidence>
<dbReference type="SMART" id="SM00382">
    <property type="entry name" value="AAA"/>
    <property type="match status" value="1"/>
</dbReference>
<comment type="caution">
    <text evidence="2">The sequence shown here is derived from an EMBL/GenBank/DDBJ whole genome shotgun (WGS) entry which is preliminary data.</text>
</comment>
<dbReference type="InterPro" id="IPR003593">
    <property type="entry name" value="AAA+_ATPase"/>
</dbReference>
<dbReference type="InterPro" id="IPR027417">
    <property type="entry name" value="P-loop_NTPase"/>
</dbReference>
<keyword evidence="3" id="KW-1185">Reference proteome</keyword>
<organism evidence="2 3">
    <name type="scientific">Streptomyces neyagawaensis</name>
    <dbReference type="NCBI Taxonomy" id="42238"/>
    <lineage>
        <taxon>Bacteria</taxon>
        <taxon>Bacillati</taxon>
        <taxon>Actinomycetota</taxon>
        <taxon>Actinomycetes</taxon>
        <taxon>Kitasatosporales</taxon>
        <taxon>Streptomycetaceae</taxon>
        <taxon>Streptomyces</taxon>
    </lineage>
</organism>
<dbReference type="RefSeq" id="WP_359696377.1">
    <property type="nucleotide sequence ID" value="NZ_JBEYXT010000070.1"/>
</dbReference>
<dbReference type="Pfam" id="PF07728">
    <property type="entry name" value="AAA_5"/>
    <property type="match status" value="1"/>
</dbReference>
<dbReference type="CDD" id="cd00009">
    <property type="entry name" value="AAA"/>
    <property type="match status" value="1"/>
</dbReference>
<evidence type="ECO:0000313" key="3">
    <source>
        <dbReference type="Proteomes" id="UP001551189"/>
    </source>
</evidence>
<dbReference type="PANTHER" id="PTHR37291:SF1">
    <property type="entry name" value="TYPE IV METHYL-DIRECTED RESTRICTION ENZYME ECOKMCRB SUBUNIT"/>
    <property type="match status" value="1"/>
</dbReference>
<sequence length="740" mass="82213">MARRPDGIEVVRAMQRVFRDGLLTGKSAFAPESAAWTAATATDLRARFVDRPDESSDTFVVKLSRQLAGAPAETIVLAAELLFVNMAPLVPEQIGVAKKLQLIHEVLSWAEPDTPDLPRHLAPDVPRHLAVPADLEPALKGFLHGGQGFLNYRWAQFQILVLLVERLAGLERPEREALLDDPWRFRDLCFAVQDSVGHKKGRAQIHVLLHALFPDSFQPIASAHHKHEIVKAFADEIPGPTGDDDRDLLALSTFLAERDGTPVDFYDEPWVGRWRKGAVEHEQRGWLVRGYNVDGHDFIPAWIRDGYCSVSWREVPEIPAGAPKQQVQQAVAAALPEASAQLRAAAAYQLHVFLTVMREGDLVVTVTPDEVHVGTVLGPATYDASDGLDNARRRPVRWATAERPLVRADLPEKVQARLPLPPTVYDISSVAAELAERAGLEDQVGDVLTDVDVTKPLELPAVTRELADELLMPLEWLRETAEQLQEQRQLVLHGPPGTGKTHLARALARHLAGPDRVQLIQFHPSYTYEDFFEGFRPVRGEGGSVVFDVVPGPFKLLAERARDDPANPYVLVVDEINRANLAKVFGELYFLLEYREEPVTTQYSPHDPFHLPGNLFLVGTMNTADRSIALVDAAMRRRFAFRRLSPEQPPVQGLLGRWLRARGLPDTAARLLDELNVRLGDADRAIGPSYLMKPGAAHEKGLDLVWRTQILPLLEDQLYGTGVDVEAEYGLDSLRAALEP</sequence>
<feature type="domain" description="AAA+ ATPase" evidence="1">
    <location>
        <begin position="486"/>
        <end position="650"/>
    </location>
</feature>
<dbReference type="Gene3D" id="3.40.50.300">
    <property type="entry name" value="P-loop containing nucleotide triphosphate hydrolases"/>
    <property type="match status" value="1"/>
</dbReference>
<dbReference type="PANTHER" id="PTHR37291">
    <property type="entry name" value="5-METHYLCYTOSINE-SPECIFIC RESTRICTION ENZYME B"/>
    <property type="match status" value="1"/>
</dbReference>
<protein>
    <submittedName>
        <fullName evidence="2">AAA family ATPase</fullName>
    </submittedName>
</protein>
<gene>
    <name evidence="2" type="ORF">ABZ931_17380</name>
</gene>
<accession>A0ABV3B000</accession>
<proteinExistence type="predicted"/>
<dbReference type="InterPro" id="IPR052934">
    <property type="entry name" value="Methyl-DNA_Rec/Restrict_Enz"/>
</dbReference>
<evidence type="ECO:0000259" key="1">
    <source>
        <dbReference type="SMART" id="SM00382"/>
    </source>
</evidence>
<dbReference type="InterPro" id="IPR011704">
    <property type="entry name" value="ATPase_dyneun-rel_AAA"/>
</dbReference>
<dbReference type="EMBL" id="JBEYXT010000070">
    <property type="protein sequence ID" value="MEU6802767.1"/>
    <property type="molecule type" value="Genomic_DNA"/>
</dbReference>